<evidence type="ECO:0000313" key="1">
    <source>
        <dbReference type="EMBL" id="VZO36985.1"/>
    </source>
</evidence>
<keyword evidence="2" id="KW-1185">Reference proteome</keyword>
<dbReference type="EMBL" id="CACRYJ010000029">
    <property type="protein sequence ID" value="VZO36985.1"/>
    <property type="molecule type" value="Genomic_DNA"/>
</dbReference>
<evidence type="ECO:0000313" key="2">
    <source>
        <dbReference type="Proteomes" id="UP000419743"/>
    </source>
</evidence>
<proteinExistence type="predicted"/>
<name>A0A7M4DJ03_9MICO</name>
<accession>A0A7M4DJ03</accession>
<reference evidence="1 2" key="1">
    <citation type="submission" date="2019-11" db="EMBL/GenBank/DDBJ databases">
        <authorList>
            <person name="Criscuolo A."/>
        </authorList>
    </citation>
    <scope>NUCLEOTIDE SEQUENCE [LARGE SCALE GENOMIC DNA]</scope>
    <source>
        <strain evidence="1">CIP111667</strain>
    </source>
</reference>
<gene>
    <name evidence="1" type="ORF">HALOF300_02106</name>
</gene>
<comment type="caution">
    <text evidence="1">The sequence shown here is derived from an EMBL/GenBank/DDBJ whole genome shotgun (WGS) entry which is preliminary data.</text>
</comment>
<protein>
    <submittedName>
        <fullName evidence="1">Uncharacterized protein</fullName>
    </submittedName>
</protein>
<sequence>MSVNDEVRIQEVRRYRDQLLIGVNTSPDPTETRILSRRLHAVDTLLGDIEGRWIPPVLSSLPSRVWSRRPGARPGIAAPHRWLRRP</sequence>
<organism evidence="1 2">
    <name type="scientific">Occultella aeris</name>
    <dbReference type="NCBI Taxonomy" id="2761496"/>
    <lineage>
        <taxon>Bacteria</taxon>
        <taxon>Bacillati</taxon>
        <taxon>Actinomycetota</taxon>
        <taxon>Actinomycetes</taxon>
        <taxon>Micrococcales</taxon>
        <taxon>Ruaniaceae</taxon>
        <taxon>Occultella</taxon>
    </lineage>
</organism>
<dbReference type="Proteomes" id="UP000419743">
    <property type="component" value="Unassembled WGS sequence"/>
</dbReference>
<dbReference type="AlphaFoldDB" id="A0A7M4DJ03"/>